<keyword evidence="3" id="KW-1185">Reference proteome</keyword>
<reference evidence="2 3" key="1">
    <citation type="submission" date="2018-08" db="EMBL/GenBank/DDBJ databases">
        <title>Genomic Encyclopedia of Type Strains, Phase IV (KMG-IV): sequencing the most valuable type-strain genomes for metagenomic binning, comparative biology and taxonomic classification.</title>
        <authorList>
            <person name="Goeker M."/>
        </authorList>
    </citation>
    <scope>NUCLEOTIDE SEQUENCE [LARGE SCALE GENOMIC DNA]</scope>
    <source>
        <strain evidence="2 3">DSM 23923</strain>
    </source>
</reference>
<protein>
    <recommendedName>
        <fullName evidence="4">ABC exporter</fullName>
    </recommendedName>
</protein>
<feature type="transmembrane region" description="Helical" evidence="1">
    <location>
        <begin position="447"/>
        <end position="472"/>
    </location>
</feature>
<feature type="transmembrane region" description="Helical" evidence="1">
    <location>
        <begin position="148"/>
        <end position="167"/>
    </location>
</feature>
<evidence type="ECO:0000313" key="2">
    <source>
        <dbReference type="EMBL" id="REG08550.1"/>
    </source>
</evidence>
<dbReference type="RefSeq" id="WP_116225202.1">
    <property type="nucleotide sequence ID" value="NZ_AP018437.1"/>
</dbReference>
<dbReference type="AlphaFoldDB" id="A0A3E0ABM0"/>
<evidence type="ECO:0008006" key="4">
    <source>
        <dbReference type="Google" id="ProtNLM"/>
    </source>
</evidence>
<feature type="transmembrane region" description="Helical" evidence="1">
    <location>
        <begin position="243"/>
        <end position="265"/>
    </location>
</feature>
<comment type="caution">
    <text evidence="2">The sequence shown here is derived from an EMBL/GenBank/DDBJ whole genome shotgun (WGS) entry which is preliminary data.</text>
</comment>
<keyword evidence="1" id="KW-1133">Transmembrane helix</keyword>
<accession>A0A3E0ABM0</accession>
<dbReference type="EMBL" id="QUMS01000002">
    <property type="protein sequence ID" value="REG08550.1"/>
    <property type="molecule type" value="Genomic_DNA"/>
</dbReference>
<feature type="transmembrane region" description="Helical" evidence="1">
    <location>
        <begin position="215"/>
        <end position="237"/>
    </location>
</feature>
<feature type="transmembrane region" description="Helical" evidence="1">
    <location>
        <begin position="519"/>
        <end position="538"/>
    </location>
</feature>
<evidence type="ECO:0000313" key="3">
    <source>
        <dbReference type="Proteomes" id="UP000256388"/>
    </source>
</evidence>
<gene>
    <name evidence="2" type="ORF">DFR64_1920</name>
</gene>
<feature type="transmembrane region" description="Helical" evidence="1">
    <location>
        <begin position="493"/>
        <end position="513"/>
    </location>
</feature>
<evidence type="ECO:0000256" key="1">
    <source>
        <dbReference type="SAM" id="Phobius"/>
    </source>
</evidence>
<feature type="transmembrane region" description="Helical" evidence="1">
    <location>
        <begin position="179"/>
        <end position="203"/>
    </location>
</feature>
<dbReference type="Proteomes" id="UP000256388">
    <property type="component" value="Unassembled WGS sequence"/>
</dbReference>
<keyword evidence="1" id="KW-0472">Membrane</keyword>
<feature type="transmembrane region" description="Helical" evidence="1">
    <location>
        <begin position="51"/>
        <end position="77"/>
    </location>
</feature>
<dbReference type="OrthoDB" id="10002188at2"/>
<feature type="transmembrane region" description="Helical" evidence="1">
    <location>
        <begin position="402"/>
        <end position="427"/>
    </location>
</feature>
<feature type="transmembrane region" description="Helical" evidence="1">
    <location>
        <begin position="89"/>
        <end position="107"/>
    </location>
</feature>
<proteinExistence type="predicted"/>
<organism evidence="2 3">
    <name type="scientific">Pelolinea submarina</name>
    <dbReference type="NCBI Taxonomy" id="913107"/>
    <lineage>
        <taxon>Bacteria</taxon>
        <taxon>Bacillati</taxon>
        <taxon>Chloroflexota</taxon>
        <taxon>Anaerolineae</taxon>
        <taxon>Anaerolineales</taxon>
        <taxon>Anaerolineaceae</taxon>
        <taxon>Pelolinea</taxon>
    </lineage>
</organism>
<sequence>MRTASASHPAHRLSDPSVNWLRSRQEVYELNFWLRVVSYDPNDKSLSNRLYLVYLVLFFSVWIFVTLTFFASGSSILLPLLNAQDPGKAAVVLMGSVLAIWNLVRLYNALRRSPVEFSEEDSYLLCQTPVSRRAVVLRWLWMPWLKSAFPFWILTLILGFSLGDIAFSETVITSHFIEYLGYGLRAWLMLAPVHLALFALLWAIGAARVRPDARLGYSTALGLISGIALPVMLWLALPWFEKAGLSVIVAAGFGAAILSLAGLAISAKRFNLAQAAQETRTHVLLNDALRYGPSGYAENLRAQQRLHKEKAPTRLPGRPGPAALIWKDLLQVMRGLRLSKLQRWFSLASAVFGIFVMPGSISSLFLFIWVIQVGKIAITRLRSDLSCWPIFHQLPISNRRAIILDMASALVGIVAVSLLAGLGGWAVRNALLNTEVGSLLMAQASESAGIFSSVTLLLIPGTAAAVAGMAALDVVRHAQSNLLLIGQAPDVDFLGLISGLVAAGLPVFIMAVLPGLAGSILGFGSSLLMGAIAMFLAGRARPA</sequence>
<name>A0A3E0ABM0_9CHLR</name>
<keyword evidence="1" id="KW-0812">Transmembrane</keyword>